<keyword evidence="2" id="KW-1185">Reference proteome</keyword>
<dbReference type="EMBL" id="EQ986615">
    <property type="protein sequence ID" value="EEF23330.1"/>
    <property type="molecule type" value="Genomic_DNA"/>
</dbReference>
<dbReference type="InParanoid" id="B9TLD3"/>
<evidence type="ECO:0000313" key="1">
    <source>
        <dbReference type="EMBL" id="EEF23330.1"/>
    </source>
</evidence>
<name>B9TLD3_RICCO</name>
<proteinExistence type="predicted"/>
<organism evidence="1 2">
    <name type="scientific">Ricinus communis</name>
    <name type="common">Castor bean</name>
    <dbReference type="NCBI Taxonomy" id="3988"/>
    <lineage>
        <taxon>Eukaryota</taxon>
        <taxon>Viridiplantae</taxon>
        <taxon>Streptophyta</taxon>
        <taxon>Embryophyta</taxon>
        <taxon>Tracheophyta</taxon>
        <taxon>Spermatophyta</taxon>
        <taxon>Magnoliopsida</taxon>
        <taxon>eudicotyledons</taxon>
        <taxon>Gunneridae</taxon>
        <taxon>Pentapetalae</taxon>
        <taxon>rosids</taxon>
        <taxon>fabids</taxon>
        <taxon>Malpighiales</taxon>
        <taxon>Euphorbiaceae</taxon>
        <taxon>Acalyphoideae</taxon>
        <taxon>Acalypheae</taxon>
        <taxon>Ricinus</taxon>
    </lineage>
</organism>
<evidence type="ECO:0000313" key="2">
    <source>
        <dbReference type="Proteomes" id="UP000008311"/>
    </source>
</evidence>
<dbReference type="Proteomes" id="UP000008311">
    <property type="component" value="Unassembled WGS sequence"/>
</dbReference>
<dbReference type="AlphaFoldDB" id="B9TLD3"/>
<reference evidence="2" key="1">
    <citation type="journal article" date="2010" name="Nat. Biotechnol.">
        <title>Draft genome sequence of the oilseed species Ricinus communis.</title>
        <authorList>
            <person name="Chan A.P."/>
            <person name="Crabtree J."/>
            <person name="Zhao Q."/>
            <person name="Lorenzi H."/>
            <person name="Orvis J."/>
            <person name="Puiu D."/>
            <person name="Melake-Berhan A."/>
            <person name="Jones K.M."/>
            <person name="Redman J."/>
            <person name="Chen G."/>
            <person name="Cahoon E.B."/>
            <person name="Gedil M."/>
            <person name="Stanke M."/>
            <person name="Haas B.J."/>
            <person name="Wortman J.R."/>
            <person name="Fraser-Liggett C.M."/>
            <person name="Ravel J."/>
            <person name="Rabinowicz P.D."/>
        </authorList>
    </citation>
    <scope>NUCLEOTIDE SEQUENCE [LARGE SCALE GENOMIC DNA]</scope>
    <source>
        <strain evidence="2">cv. Hale</strain>
    </source>
</reference>
<protein>
    <submittedName>
        <fullName evidence="1">Uncharacterized protein</fullName>
    </submittedName>
</protein>
<feature type="non-terminal residue" evidence="1">
    <location>
        <position position="1"/>
    </location>
</feature>
<sequence>TGEICELSHRSRFVYKGRKLPTGSGRYRELSKRGCTHPINQACAFGLVFVHRRWCGRATNRYLGPVALIATARGALYGSCNPSSATTMNISANNAGSAGILANTTDAVGILTMFANIVFSPLTPAYAGHLANIVSDTGCTRPLL</sequence>
<accession>B9TLD3</accession>
<gene>
    <name evidence="1" type="ORF">RCOM_2035590</name>
</gene>